<dbReference type="Pfam" id="PF07996">
    <property type="entry name" value="T4SS"/>
    <property type="match status" value="1"/>
</dbReference>
<dbReference type="InterPro" id="IPR014158">
    <property type="entry name" value="T4SS_VirB5"/>
</dbReference>
<keyword evidence="1" id="KW-0732">Signal</keyword>
<accession>I3UFU7</accession>
<evidence type="ECO:0000256" key="1">
    <source>
        <dbReference type="SAM" id="SignalP"/>
    </source>
</evidence>
<reference evidence="3" key="2">
    <citation type="journal article" date="2013" name="PLoS ONE">
        <title>Genome implosion elicits host-confinement in Alcaligenaceae: evidence from the comparative genomics of Tetrathiobacter kashmirensis, a pathogen in the making.</title>
        <authorList>
            <person name="Ghosh W."/>
            <person name="Alam M."/>
            <person name="Roy C."/>
            <person name="Pyne P."/>
            <person name="George A."/>
            <person name="Chakraborty R."/>
            <person name="Majumder S."/>
            <person name="Agarwal A."/>
            <person name="Chakraborty S."/>
            <person name="Majumdar S."/>
            <person name="Gupta S.K."/>
        </authorList>
    </citation>
    <scope>NUCLEOTIDE SEQUENCE [LARGE SCALE GENOMIC DNA]</scope>
    <source>
        <strain evidence="3">WT001</strain>
    </source>
</reference>
<organism evidence="2 3">
    <name type="scientific">Advenella kashmirensis (strain DSM 17095 / LMG 22695 / WT001)</name>
    <name type="common">Tetrathiobacter kashmirensis</name>
    <dbReference type="NCBI Taxonomy" id="1036672"/>
    <lineage>
        <taxon>Bacteria</taxon>
        <taxon>Pseudomonadati</taxon>
        <taxon>Pseudomonadota</taxon>
        <taxon>Betaproteobacteria</taxon>
        <taxon>Burkholderiales</taxon>
        <taxon>Alcaligenaceae</taxon>
    </lineage>
</organism>
<dbReference type="NCBIfam" id="TIGR02791">
    <property type="entry name" value="VirB5"/>
    <property type="match status" value="1"/>
</dbReference>
<dbReference type="STRING" id="1036672.TKWG_20840"/>
<evidence type="ECO:0000313" key="3">
    <source>
        <dbReference type="Proteomes" id="UP000005267"/>
    </source>
</evidence>
<dbReference type="Proteomes" id="UP000005267">
    <property type="component" value="Chromosome"/>
</dbReference>
<gene>
    <name evidence="2" type="ordered locus">TKWG_20840</name>
</gene>
<dbReference type="AlphaFoldDB" id="I3UFU7"/>
<dbReference type="HOGENOM" id="CLU_096790_1_1_4"/>
<sequence length="235" mass="25324">MKGTIISLGLSAAAFGTMTTLASPVFAAGIPVFDGAAAAKWVEQIRSMKGQLDIARGQLAEAKRMYESVTGVRGFGDLMRNPELRQFLPQDVTQLYDAVQGGSFEGISGSVQDILKAESTSESSVANMLTAIDHRQRIAAATDKAVGLQGYEGAKRRLDQIEALTDQIDNTMDQKAIAELAARISAEKAAIQNETTKLQMLSMLQDAEQKLIAVQKHEVSRKILDPDNTGMPVIK</sequence>
<reference evidence="2 3" key="1">
    <citation type="journal article" date="2011" name="J. Bacteriol.">
        <title>Whole-genome shotgun sequencing of the sulfur-oxidizing chemoautotroph Tetrathiobacter kashmirensis.</title>
        <authorList>
            <person name="Ghosh W."/>
            <person name="George A."/>
            <person name="Agarwal A."/>
            <person name="Raj P."/>
            <person name="Alam M."/>
            <person name="Pyne P."/>
            <person name="Das Gupta S.K."/>
        </authorList>
    </citation>
    <scope>NUCLEOTIDE SEQUENCE [LARGE SCALE GENOMIC DNA]</scope>
    <source>
        <strain evidence="2 3">WT001</strain>
    </source>
</reference>
<dbReference type="SUPFAM" id="SSF101082">
    <property type="entry name" value="Typo IV secretion system protein TraC"/>
    <property type="match status" value="1"/>
</dbReference>
<dbReference type="RefSeq" id="WP_014751976.1">
    <property type="nucleotide sequence ID" value="NC_017964.1"/>
</dbReference>
<protein>
    <submittedName>
        <fullName evidence="2">Conjugal transfer protein</fullName>
    </submittedName>
</protein>
<dbReference type="EMBL" id="CP003555">
    <property type="protein sequence ID" value="AFK63885.1"/>
    <property type="molecule type" value="Genomic_DNA"/>
</dbReference>
<dbReference type="InterPro" id="IPR023220">
    <property type="entry name" value="T4SS_VirB5-domain"/>
</dbReference>
<keyword evidence="3" id="KW-1185">Reference proteome</keyword>
<feature type="signal peptide" evidence="1">
    <location>
        <begin position="1"/>
        <end position="27"/>
    </location>
</feature>
<evidence type="ECO:0000313" key="2">
    <source>
        <dbReference type="EMBL" id="AFK63885.1"/>
    </source>
</evidence>
<dbReference type="Gene3D" id="1.20.58.430">
    <property type="entry name" value="Type IV secretion system, VirB5-domain"/>
    <property type="match status" value="1"/>
</dbReference>
<dbReference type="KEGG" id="aka:TKWG_20840"/>
<proteinExistence type="predicted"/>
<name>I3UFU7_ADVKW</name>
<dbReference type="CDD" id="cd14262">
    <property type="entry name" value="VirB5_like"/>
    <property type="match status" value="1"/>
</dbReference>
<feature type="chain" id="PRO_5003680787" evidence="1">
    <location>
        <begin position="28"/>
        <end position="235"/>
    </location>
</feature>